<dbReference type="OrthoDB" id="516698at2"/>
<reference evidence="3 4" key="1">
    <citation type="submission" date="2018-02" db="EMBL/GenBank/DDBJ databases">
        <title>Discovery of a pederin family compound in a non-symbiotic bloom-forming cyanobacterium.</title>
        <authorList>
            <person name="Kust A."/>
            <person name="Mares J."/>
            <person name="Jokela J."/>
            <person name="Urajova P."/>
            <person name="Hajek J."/>
            <person name="Saurav K."/>
            <person name="Voracova K."/>
            <person name="Fewer D.P."/>
            <person name="Haapaniemi E."/>
            <person name="Permi P."/>
            <person name="Rehakova K."/>
            <person name="Sivonen K."/>
            <person name="Hrouzek P."/>
        </authorList>
    </citation>
    <scope>NUCLEOTIDE SEQUENCE [LARGE SCALE GENOMIC DNA]</scope>
    <source>
        <strain evidence="3 4">CHARLIE-1</strain>
    </source>
</reference>
<dbReference type="Proteomes" id="UP000239589">
    <property type="component" value="Unassembled WGS sequence"/>
</dbReference>
<dbReference type="SUPFAM" id="SSF53756">
    <property type="entry name" value="UDP-Glycosyltransferase/glycogen phosphorylase"/>
    <property type="match status" value="1"/>
</dbReference>
<evidence type="ECO:0000313" key="3">
    <source>
        <dbReference type="EMBL" id="PPJ63164.1"/>
    </source>
</evidence>
<evidence type="ECO:0000313" key="4">
    <source>
        <dbReference type="Proteomes" id="UP000239589"/>
    </source>
</evidence>
<dbReference type="PANTHER" id="PTHR45947">
    <property type="entry name" value="SULFOQUINOVOSYL TRANSFERASE SQD2"/>
    <property type="match status" value="1"/>
</dbReference>
<dbReference type="EMBL" id="PGEM01000078">
    <property type="protein sequence ID" value="PPJ63164.1"/>
    <property type="molecule type" value="Genomic_DNA"/>
</dbReference>
<keyword evidence="3" id="KW-0808">Transferase</keyword>
<dbReference type="InterPro" id="IPR028098">
    <property type="entry name" value="Glyco_trans_4-like_N"/>
</dbReference>
<feature type="domain" description="Glycosyltransferase subfamily 4-like N-terminal" evidence="2">
    <location>
        <begin position="14"/>
        <end position="200"/>
    </location>
</feature>
<keyword evidence="4" id="KW-1185">Reference proteome</keyword>
<dbReference type="InterPro" id="IPR050194">
    <property type="entry name" value="Glycosyltransferase_grp1"/>
</dbReference>
<dbReference type="Pfam" id="PF13439">
    <property type="entry name" value="Glyco_transf_4"/>
    <property type="match status" value="1"/>
</dbReference>
<gene>
    <name evidence="3" type="ORF">CUN59_11500</name>
</gene>
<accession>A0A2S6CTS0</accession>
<feature type="domain" description="Glycosyl transferase family 1" evidence="1">
    <location>
        <begin position="211"/>
        <end position="363"/>
    </location>
</feature>
<dbReference type="PANTHER" id="PTHR45947:SF3">
    <property type="entry name" value="SULFOQUINOVOSYL TRANSFERASE SQD2"/>
    <property type="match status" value="1"/>
</dbReference>
<comment type="caution">
    <text evidence="3">The sequence shown here is derived from an EMBL/GenBank/DDBJ whole genome shotgun (WGS) entry which is preliminary data.</text>
</comment>
<name>A0A2S6CTS0_9CYAN</name>
<dbReference type="RefSeq" id="WP_104387968.1">
    <property type="nucleotide sequence ID" value="NZ_PGEM01000078.1"/>
</dbReference>
<protein>
    <submittedName>
        <fullName evidence="3">Glycosyltransferase family 1 protein</fullName>
    </submittedName>
</protein>
<evidence type="ECO:0000259" key="1">
    <source>
        <dbReference type="Pfam" id="PF00534"/>
    </source>
</evidence>
<sequence>MKITLTCNTGLGTGGQGVCLENAALGLHKLGDLTVFCSGLTAPKTNFPIYPVGNSIWSRRLLSTPILRRRHDLAVLLSDLYFDNQVSKRLKSHSCDLIMGVAGQTNLAFQTAKAQGAKAWLYCLNNYLPFMQEQIQQELDFLSDSTVATMNPKMLKRFASECEQADLIIVLSEVAKQTFIQAGFAAEKIKVVTPFVDTNRFHPTLKTDAVFRVVYVGTIEPRKGLSYLVKSFLKADIPNSELLIVGGVSTRGLKKFITETLSQNPNIKQEFWNFSQDDPTKVFGKSSILVLPSVEDGFGLVALEAMACGLPVIVTSNCGAADVVNNSVNGFIAPPRDVKTMANQLKFLAENEEMRVEMGRRARITAQKYNQEVYQQQLCEIFAQQGLITPIFN</sequence>
<dbReference type="Pfam" id="PF00534">
    <property type="entry name" value="Glycos_transf_1"/>
    <property type="match status" value="1"/>
</dbReference>
<dbReference type="CDD" id="cd03801">
    <property type="entry name" value="GT4_PimA-like"/>
    <property type="match status" value="1"/>
</dbReference>
<evidence type="ECO:0000259" key="2">
    <source>
        <dbReference type="Pfam" id="PF13439"/>
    </source>
</evidence>
<organism evidence="3 4">
    <name type="scientific">Cuspidothrix issatschenkoi CHARLIE-1</name>
    <dbReference type="NCBI Taxonomy" id="2052836"/>
    <lineage>
        <taxon>Bacteria</taxon>
        <taxon>Bacillati</taxon>
        <taxon>Cyanobacteriota</taxon>
        <taxon>Cyanophyceae</taxon>
        <taxon>Nostocales</taxon>
        <taxon>Aphanizomenonaceae</taxon>
        <taxon>Cuspidothrix</taxon>
    </lineage>
</organism>
<dbReference type="AlphaFoldDB" id="A0A2S6CTS0"/>
<dbReference type="Gene3D" id="3.40.50.2000">
    <property type="entry name" value="Glycogen Phosphorylase B"/>
    <property type="match status" value="2"/>
</dbReference>
<proteinExistence type="predicted"/>
<dbReference type="GO" id="GO:0016757">
    <property type="term" value="F:glycosyltransferase activity"/>
    <property type="evidence" value="ECO:0007669"/>
    <property type="project" value="InterPro"/>
</dbReference>
<dbReference type="InterPro" id="IPR001296">
    <property type="entry name" value="Glyco_trans_1"/>
</dbReference>